<dbReference type="GO" id="GO:0005829">
    <property type="term" value="C:cytosol"/>
    <property type="evidence" value="ECO:0007669"/>
    <property type="project" value="TreeGrafter"/>
</dbReference>
<accession>A0AAD2JPX8</accession>
<dbReference type="Gene3D" id="1.10.3520.10">
    <property type="entry name" value="Glycolipid transfer protein"/>
    <property type="match status" value="1"/>
</dbReference>
<dbReference type="Proteomes" id="UP001295423">
    <property type="component" value="Unassembled WGS sequence"/>
</dbReference>
<dbReference type="Pfam" id="PF08718">
    <property type="entry name" value="GLTP"/>
    <property type="match status" value="1"/>
</dbReference>
<organism evidence="3 4">
    <name type="scientific">Cylindrotheca closterium</name>
    <dbReference type="NCBI Taxonomy" id="2856"/>
    <lineage>
        <taxon>Eukaryota</taxon>
        <taxon>Sar</taxon>
        <taxon>Stramenopiles</taxon>
        <taxon>Ochrophyta</taxon>
        <taxon>Bacillariophyta</taxon>
        <taxon>Bacillariophyceae</taxon>
        <taxon>Bacillariophycidae</taxon>
        <taxon>Bacillariales</taxon>
        <taxon>Bacillariaceae</taxon>
        <taxon>Cylindrotheca</taxon>
    </lineage>
</organism>
<comment type="caution">
    <text evidence="3">The sequence shown here is derived from an EMBL/GenBank/DDBJ whole genome shotgun (WGS) entry which is preliminary data.</text>
</comment>
<dbReference type="InterPro" id="IPR014830">
    <property type="entry name" value="Glycolipid_transfer_prot_dom"/>
</dbReference>
<dbReference type="GO" id="GO:0016020">
    <property type="term" value="C:membrane"/>
    <property type="evidence" value="ECO:0007669"/>
    <property type="project" value="TreeGrafter"/>
</dbReference>
<dbReference type="EMBL" id="CAKOGP040002524">
    <property type="protein sequence ID" value="CAJ1970494.1"/>
    <property type="molecule type" value="Genomic_DNA"/>
</dbReference>
<dbReference type="SUPFAM" id="SSF110004">
    <property type="entry name" value="Glycolipid transfer protein, GLTP"/>
    <property type="match status" value="1"/>
</dbReference>
<evidence type="ECO:0000256" key="1">
    <source>
        <dbReference type="SAM" id="SignalP"/>
    </source>
</evidence>
<evidence type="ECO:0000313" key="4">
    <source>
        <dbReference type="Proteomes" id="UP001295423"/>
    </source>
</evidence>
<protein>
    <recommendedName>
        <fullName evidence="2">Glycolipid transfer protein domain-containing protein</fullName>
    </recommendedName>
</protein>
<name>A0AAD2JPX8_9STRA</name>
<keyword evidence="1" id="KW-0732">Signal</keyword>
<feature type="domain" description="Glycolipid transfer protein" evidence="2">
    <location>
        <begin position="86"/>
        <end position="216"/>
    </location>
</feature>
<dbReference type="InterPro" id="IPR036497">
    <property type="entry name" value="GLTP_sf"/>
</dbReference>
<dbReference type="AlphaFoldDB" id="A0AAD2JPX8"/>
<dbReference type="GO" id="GO:1902387">
    <property type="term" value="F:ceramide 1-phosphate binding"/>
    <property type="evidence" value="ECO:0007669"/>
    <property type="project" value="TreeGrafter"/>
</dbReference>
<dbReference type="GO" id="GO:1902388">
    <property type="term" value="F:ceramide 1-phosphate transfer activity"/>
    <property type="evidence" value="ECO:0007669"/>
    <property type="project" value="TreeGrafter"/>
</dbReference>
<keyword evidence="4" id="KW-1185">Reference proteome</keyword>
<reference evidence="3" key="1">
    <citation type="submission" date="2023-08" db="EMBL/GenBank/DDBJ databases">
        <authorList>
            <person name="Audoor S."/>
            <person name="Bilcke G."/>
        </authorList>
    </citation>
    <scope>NUCLEOTIDE SEQUENCE</scope>
</reference>
<evidence type="ECO:0000313" key="3">
    <source>
        <dbReference type="EMBL" id="CAJ1970494.1"/>
    </source>
</evidence>
<proteinExistence type="predicted"/>
<feature type="signal peptide" evidence="1">
    <location>
        <begin position="1"/>
        <end position="21"/>
    </location>
</feature>
<gene>
    <name evidence="3" type="ORF">CYCCA115_LOCUS24510</name>
</gene>
<sequence>MISVLKLSMLALSFYSTLAEAKTGTRAFQQSSGGGAVIIPTQSSFNTEQEDGLLVNPQLTESPLSILADDFDHAMVVMNQDDNDIHVGNLLSACEKLQSTIRELGFVSSANDMASNIAKVRNTYSKLPITQRDSMPALLKYEQDVGITEKDRIKDSSATMGILWLGRSINYQRDMFLYILEHPEASPYDAASHAYGATVKPHLSWPLQRLGQAALNGLRSMQKETILAHMGGFDEKEYNSAKDCATRQRMRRVLASWNPIIRRWNQVLEDMGLEKL</sequence>
<feature type="chain" id="PRO_5042199142" description="Glycolipid transfer protein domain-containing protein" evidence="1">
    <location>
        <begin position="22"/>
        <end position="276"/>
    </location>
</feature>
<dbReference type="PANTHER" id="PTHR10219">
    <property type="entry name" value="GLYCOLIPID TRANSFER PROTEIN-RELATED"/>
    <property type="match status" value="1"/>
</dbReference>
<evidence type="ECO:0000259" key="2">
    <source>
        <dbReference type="Pfam" id="PF08718"/>
    </source>
</evidence>
<dbReference type="PANTHER" id="PTHR10219:SF43">
    <property type="entry name" value="GLYCOLIPID TRANSFER PROTEIN DOMAIN-CONTAINING PROTEIN"/>
    <property type="match status" value="1"/>
</dbReference>